<evidence type="ECO:0000256" key="2">
    <source>
        <dbReference type="ARBA" id="ARBA00011738"/>
    </source>
</evidence>
<dbReference type="PROSITE" id="PS50888">
    <property type="entry name" value="BHLH"/>
    <property type="match status" value="1"/>
</dbReference>
<keyword evidence="6" id="KW-0539">Nucleus</keyword>
<dbReference type="SUPFAM" id="SSF47459">
    <property type="entry name" value="HLH, helix-loop-helix DNA-binding domain"/>
    <property type="match status" value="1"/>
</dbReference>
<dbReference type="Gene3D" id="4.10.280.10">
    <property type="entry name" value="Helix-loop-helix DNA-binding domain"/>
    <property type="match status" value="1"/>
</dbReference>
<evidence type="ECO:0000256" key="4">
    <source>
        <dbReference type="ARBA" id="ARBA00023125"/>
    </source>
</evidence>
<keyword evidence="10" id="KW-1185">Reference proteome</keyword>
<name>A0A8X7UDC3_BRACI</name>
<dbReference type="GO" id="GO:0000981">
    <property type="term" value="F:DNA-binding transcription factor activity, RNA polymerase II-specific"/>
    <property type="evidence" value="ECO:0007669"/>
    <property type="project" value="TreeGrafter"/>
</dbReference>
<dbReference type="CDD" id="cd18914">
    <property type="entry name" value="bHLH_AtORG2_like"/>
    <property type="match status" value="1"/>
</dbReference>
<dbReference type="InterPro" id="IPR011598">
    <property type="entry name" value="bHLH_dom"/>
</dbReference>
<evidence type="ECO:0000313" key="9">
    <source>
        <dbReference type="EMBL" id="KAG2275550.1"/>
    </source>
</evidence>
<dbReference type="InterPro" id="IPR015660">
    <property type="entry name" value="MASH1/Ascl1a-like"/>
</dbReference>
<evidence type="ECO:0000256" key="3">
    <source>
        <dbReference type="ARBA" id="ARBA00023015"/>
    </source>
</evidence>
<evidence type="ECO:0000256" key="7">
    <source>
        <dbReference type="SAM" id="Phobius"/>
    </source>
</evidence>
<keyword evidence="7" id="KW-1133">Transmembrane helix</keyword>
<evidence type="ECO:0000256" key="1">
    <source>
        <dbReference type="ARBA" id="ARBA00004123"/>
    </source>
</evidence>
<keyword evidence="4" id="KW-0238">DNA-binding</keyword>
<evidence type="ECO:0000256" key="6">
    <source>
        <dbReference type="ARBA" id="ARBA00023242"/>
    </source>
</evidence>
<comment type="subunit">
    <text evidence="2">Homodimer.</text>
</comment>
<evidence type="ECO:0000313" key="10">
    <source>
        <dbReference type="Proteomes" id="UP000886595"/>
    </source>
</evidence>
<dbReference type="Proteomes" id="UP000886595">
    <property type="component" value="Unassembled WGS sequence"/>
</dbReference>
<comment type="caution">
    <text evidence="9">The sequence shown here is derived from an EMBL/GenBank/DDBJ whole genome shotgun (WGS) entry which is preliminary data.</text>
</comment>
<proteinExistence type="predicted"/>
<reference evidence="9 10" key="1">
    <citation type="submission" date="2020-02" db="EMBL/GenBank/DDBJ databases">
        <authorList>
            <person name="Ma Q."/>
            <person name="Huang Y."/>
            <person name="Song X."/>
            <person name="Pei D."/>
        </authorList>
    </citation>
    <scope>NUCLEOTIDE SEQUENCE [LARGE SCALE GENOMIC DNA]</scope>
    <source>
        <strain evidence="9">Sxm20200214</strain>
        <tissue evidence="9">Leaf</tissue>
    </source>
</reference>
<feature type="transmembrane region" description="Helical" evidence="7">
    <location>
        <begin position="232"/>
        <end position="254"/>
    </location>
</feature>
<feature type="transmembrane region" description="Helical" evidence="7">
    <location>
        <begin position="286"/>
        <end position="306"/>
    </location>
</feature>
<keyword evidence="7" id="KW-0812">Transmembrane</keyword>
<protein>
    <recommendedName>
        <fullName evidence="8">BHLH domain-containing protein</fullName>
    </recommendedName>
</protein>
<dbReference type="FunFam" id="4.10.280.10:FF:000085">
    <property type="entry name" value="Transcription factor bHLH126"/>
    <property type="match status" value="1"/>
</dbReference>
<sequence>MDDCRERRRRCTKLRVSTDNNDMEKMMHREIERQRRQEMASLYASLRSLLPHHFIQSKRSTSDQVNEAANYITYLHKKIKELSSKRDELMLLSRGSFSDDSKDEMKMMNHVVVRHCLAGLEIAFSSRCCGGQPRLSSVLQVLSENGLCLLNAIYSIVDDRVIYTIQAEVNDMTLIDFRKLEESLIRMKVSSGSSSVGENERRRRREKLGICQHCLPLPLSSPSQRREARATAVSLFLCLLWWSALPLALLHVLLHLPPCHRRCTGAAPPSLFGKRQQHTDADTVRNVGLCGCLGFFATLGMFAVVNGKATGRMNQRIRLEWRLDSLGKEKRRLC</sequence>
<evidence type="ECO:0000256" key="5">
    <source>
        <dbReference type="ARBA" id="ARBA00023163"/>
    </source>
</evidence>
<dbReference type="EMBL" id="JAAMPC010000012">
    <property type="protein sequence ID" value="KAG2275550.1"/>
    <property type="molecule type" value="Genomic_DNA"/>
</dbReference>
<dbReference type="Pfam" id="PF00010">
    <property type="entry name" value="HLH"/>
    <property type="match status" value="1"/>
</dbReference>
<dbReference type="PANTHER" id="PTHR13935:SF130">
    <property type="entry name" value="TRANSCRIPTION FACTOR BHLH36"/>
    <property type="match status" value="1"/>
</dbReference>
<evidence type="ECO:0000259" key="8">
    <source>
        <dbReference type="PROSITE" id="PS50888"/>
    </source>
</evidence>
<organism evidence="9 10">
    <name type="scientific">Brassica carinata</name>
    <name type="common">Ethiopian mustard</name>
    <name type="synonym">Abyssinian cabbage</name>
    <dbReference type="NCBI Taxonomy" id="52824"/>
    <lineage>
        <taxon>Eukaryota</taxon>
        <taxon>Viridiplantae</taxon>
        <taxon>Streptophyta</taxon>
        <taxon>Embryophyta</taxon>
        <taxon>Tracheophyta</taxon>
        <taxon>Spermatophyta</taxon>
        <taxon>Magnoliopsida</taxon>
        <taxon>eudicotyledons</taxon>
        <taxon>Gunneridae</taxon>
        <taxon>Pentapetalae</taxon>
        <taxon>rosids</taxon>
        <taxon>malvids</taxon>
        <taxon>Brassicales</taxon>
        <taxon>Brassicaceae</taxon>
        <taxon>Brassiceae</taxon>
        <taxon>Brassica</taxon>
    </lineage>
</organism>
<dbReference type="GO" id="GO:0046983">
    <property type="term" value="F:protein dimerization activity"/>
    <property type="evidence" value="ECO:0007669"/>
    <property type="project" value="InterPro"/>
</dbReference>
<dbReference type="GO" id="GO:0000977">
    <property type="term" value="F:RNA polymerase II transcription regulatory region sequence-specific DNA binding"/>
    <property type="evidence" value="ECO:0007669"/>
    <property type="project" value="TreeGrafter"/>
</dbReference>
<dbReference type="PANTHER" id="PTHR13935">
    <property type="entry name" value="ACHAETE-SCUTE TRANSCRIPTION FACTOR-RELATED"/>
    <property type="match status" value="1"/>
</dbReference>
<keyword evidence="7" id="KW-0472">Membrane</keyword>
<dbReference type="InterPro" id="IPR036638">
    <property type="entry name" value="HLH_DNA-bd_sf"/>
</dbReference>
<keyword evidence="5" id="KW-0804">Transcription</keyword>
<dbReference type="AlphaFoldDB" id="A0A8X7UDC3"/>
<feature type="domain" description="BHLH" evidence="8">
    <location>
        <begin position="23"/>
        <end position="75"/>
    </location>
</feature>
<dbReference type="OrthoDB" id="1935281at2759"/>
<dbReference type="GO" id="GO:0090575">
    <property type="term" value="C:RNA polymerase II transcription regulator complex"/>
    <property type="evidence" value="ECO:0007669"/>
    <property type="project" value="TreeGrafter"/>
</dbReference>
<accession>A0A8X7UDC3</accession>
<gene>
    <name evidence="9" type="ORF">Bca52824_058105</name>
</gene>
<dbReference type="SMART" id="SM00353">
    <property type="entry name" value="HLH"/>
    <property type="match status" value="1"/>
</dbReference>
<comment type="subcellular location">
    <subcellularLocation>
        <location evidence="1">Nucleus</location>
    </subcellularLocation>
</comment>
<keyword evidence="3" id="KW-0805">Transcription regulation</keyword>